<dbReference type="AlphaFoldDB" id="A0A813F327"/>
<dbReference type="InterPro" id="IPR012340">
    <property type="entry name" value="NA-bd_OB-fold"/>
</dbReference>
<dbReference type="InterPro" id="IPR002547">
    <property type="entry name" value="tRNA-bd_dom"/>
</dbReference>
<evidence type="ECO:0000259" key="5">
    <source>
        <dbReference type="PROSITE" id="PS50886"/>
    </source>
</evidence>
<gene>
    <name evidence="6" type="ORF">PGLA1383_LOCUS22684</name>
</gene>
<keyword evidence="7" id="KW-1185">Reference proteome</keyword>
<dbReference type="PROSITE" id="PS50886">
    <property type="entry name" value="TRBD"/>
    <property type="match status" value="1"/>
</dbReference>
<organism evidence="6 7">
    <name type="scientific">Polarella glacialis</name>
    <name type="common">Dinoflagellate</name>
    <dbReference type="NCBI Taxonomy" id="89957"/>
    <lineage>
        <taxon>Eukaryota</taxon>
        <taxon>Sar</taxon>
        <taxon>Alveolata</taxon>
        <taxon>Dinophyceae</taxon>
        <taxon>Suessiales</taxon>
        <taxon>Suessiaceae</taxon>
        <taxon>Polarella</taxon>
    </lineage>
</organism>
<dbReference type="Gene3D" id="2.40.50.140">
    <property type="entry name" value="Nucleic acid-binding proteins"/>
    <property type="match status" value="1"/>
</dbReference>
<name>A0A813F327_POLGL</name>
<accession>A0A813F327</accession>
<feature type="domain" description="TRNA-binding" evidence="5">
    <location>
        <begin position="699"/>
        <end position="795"/>
    </location>
</feature>
<dbReference type="GO" id="GO:0000049">
    <property type="term" value="F:tRNA binding"/>
    <property type="evidence" value="ECO:0007669"/>
    <property type="project" value="UniProtKB-UniRule"/>
</dbReference>
<dbReference type="GO" id="GO:0006139">
    <property type="term" value="P:nucleobase-containing compound metabolic process"/>
    <property type="evidence" value="ECO:0007669"/>
    <property type="project" value="InterPro"/>
</dbReference>
<dbReference type="EMBL" id="CAJNNV010016571">
    <property type="protein sequence ID" value="CAE8604527.1"/>
    <property type="molecule type" value="Genomic_DNA"/>
</dbReference>
<dbReference type="OrthoDB" id="10261556at2759"/>
<evidence type="ECO:0000256" key="3">
    <source>
        <dbReference type="PROSITE-ProRule" id="PRU00209"/>
    </source>
</evidence>
<evidence type="ECO:0000256" key="2">
    <source>
        <dbReference type="ARBA" id="ARBA00022884"/>
    </source>
</evidence>
<dbReference type="OMA" id="LACEHIP"/>
<dbReference type="CDD" id="cd02153">
    <property type="entry name" value="tRNA_bindingDomain"/>
    <property type="match status" value="1"/>
</dbReference>
<dbReference type="InterPro" id="IPR012337">
    <property type="entry name" value="RNaseH-like_sf"/>
</dbReference>
<keyword evidence="2 3" id="KW-0694">RNA-binding</keyword>
<proteinExistence type="predicted"/>
<dbReference type="Pfam" id="PF01612">
    <property type="entry name" value="DNA_pol_A_exo1"/>
    <property type="match status" value="1"/>
</dbReference>
<keyword evidence="1 3" id="KW-0820">tRNA-binding</keyword>
<dbReference type="Proteomes" id="UP000654075">
    <property type="component" value="Unassembled WGS sequence"/>
</dbReference>
<evidence type="ECO:0000256" key="4">
    <source>
        <dbReference type="SAM" id="MobiDB-lite"/>
    </source>
</evidence>
<feature type="region of interest" description="Disordered" evidence="4">
    <location>
        <begin position="29"/>
        <end position="53"/>
    </location>
</feature>
<dbReference type="SMART" id="SM00474">
    <property type="entry name" value="35EXOc"/>
    <property type="match status" value="1"/>
</dbReference>
<dbReference type="PANTHER" id="PTHR47765:SF2">
    <property type="entry name" value="EXONUCLEASE MUT-7 HOMOLOG"/>
    <property type="match status" value="1"/>
</dbReference>
<dbReference type="InterPro" id="IPR052408">
    <property type="entry name" value="Exonuclease_MUT-7-like"/>
</dbReference>
<feature type="compositionally biased region" description="Polar residues" evidence="4">
    <location>
        <begin position="44"/>
        <end position="53"/>
    </location>
</feature>
<comment type="caution">
    <text evidence="6">The sequence shown here is derived from an EMBL/GenBank/DDBJ whole genome shotgun (WGS) entry which is preliminary data.</text>
</comment>
<sequence>MQVEKSDEFEVCVRHYCLYPGLHRDRDGYESGPGRAVPRRKASRSLSEDSANSDNAGARAVRAWRAWASALVLASLLGQKPLAEPGELLLNWAARAAGRTFAEGVACLLRLARFRCSPASLSWNLGRFKTATYEVVSQNTPAQAEKRRERHGGVHLCHAGSPAQARRQAPLAAAAFAECMGPDPGEALLGRRVLYPNQKCLVLLARCGGLTCTDIPGGREAIVSHLRRLLRRDRRLHDIQHVELALIDHFQIDISDLEEEIRDLVGTLVERISSGVTDWQEGGTQPRLLIAFLKRKPPSWWALPSAQIEAVLRVLCQRKDFRPLAEELSAWAAPASLNPEELLATIQAGCSVRNGPSLAQVLAGIRHWGPTVEDLEGGGATVLKCVQSLLRRPRAAFAAAVSIFSHFGLGGDSLLLSRFEADALVALAVLSGSDRRALEAALQALAAEPLLSAPPAAWAWAAKALGDARAKTTAKSAAGPMHWPAWVSHSTSCKGLLPALQLDVPFRVVSTALELETSLATLDAAGLLGLDAEWVPGTAGAAILQLATYSEVHIWDLQELGMDLAAPALRRVLGSRRTRKLGFGFALSDWQRLAPWALEARAVVDLDILWMRIQPEEPLMGLKSLVAKTLAHRLDKTEQCSDWAARPLSLSQLQYAALDAHCLLQVWKVLSPSSKDVAAVVADLSAVQSDVQCQSHACGFAGVEVRVGAVDATWPISGSRHLTCCRVSMGPAGHRQVVQGYMLEPGQRVLVLCNLPPREMHGVMSQGGLLVASYADGQRVAVMPPASALLGDLLRESGERWPAIDLDAAENAWDRCSARLSTEAGGTVLVDGRPLMLAGEACTVSGGAGGNFT</sequence>
<evidence type="ECO:0000256" key="1">
    <source>
        <dbReference type="ARBA" id="ARBA00022555"/>
    </source>
</evidence>
<reference evidence="6" key="1">
    <citation type="submission" date="2021-02" db="EMBL/GenBank/DDBJ databases">
        <authorList>
            <person name="Dougan E. K."/>
            <person name="Rhodes N."/>
            <person name="Thang M."/>
            <person name="Chan C."/>
        </authorList>
    </citation>
    <scope>NUCLEOTIDE SEQUENCE</scope>
</reference>
<dbReference type="Gene3D" id="3.30.420.10">
    <property type="entry name" value="Ribonuclease H-like superfamily/Ribonuclease H"/>
    <property type="match status" value="1"/>
</dbReference>
<evidence type="ECO:0000313" key="6">
    <source>
        <dbReference type="EMBL" id="CAE8604527.1"/>
    </source>
</evidence>
<protein>
    <recommendedName>
        <fullName evidence="5">tRNA-binding domain-containing protein</fullName>
    </recommendedName>
</protein>
<dbReference type="InterPro" id="IPR036397">
    <property type="entry name" value="RNaseH_sf"/>
</dbReference>
<dbReference type="PANTHER" id="PTHR47765">
    <property type="entry name" value="3'-5' EXONUCLEASE DOMAIN-CONTAINING PROTEIN"/>
    <property type="match status" value="1"/>
</dbReference>
<dbReference type="SUPFAM" id="SSF53098">
    <property type="entry name" value="Ribonuclease H-like"/>
    <property type="match status" value="1"/>
</dbReference>
<dbReference type="Pfam" id="PF01588">
    <property type="entry name" value="tRNA_bind"/>
    <property type="match status" value="1"/>
</dbReference>
<evidence type="ECO:0000313" key="7">
    <source>
        <dbReference type="Proteomes" id="UP000654075"/>
    </source>
</evidence>
<dbReference type="GO" id="GO:0008408">
    <property type="term" value="F:3'-5' exonuclease activity"/>
    <property type="evidence" value="ECO:0007669"/>
    <property type="project" value="InterPro"/>
</dbReference>
<dbReference type="InterPro" id="IPR002562">
    <property type="entry name" value="3'-5'_exonuclease_dom"/>
</dbReference>
<dbReference type="SUPFAM" id="SSF50249">
    <property type="entry name" value="Nucleic acid-binding proteins"/>
    <property type="match status" value="1"/>
</dbReference>